<dbReference type="Proteomes" id="UP000188602">
    <property type="component" value="Unassembled WGS sequence"/>
</dbReference>
<proteinExistence type="predicted"/>
<evidence type="ECO:0000313" key="2">
    <source>
        <dbReference type="Proteomes" id="UP000188602"/>
    </source>
</evidence>
<dbReference type="OrthoDB" id="7067800at2"/>
<dbReference type="Gene3D" id="3.50.30.50">
    <property type="entry name" value="Putative cyclase"/>
    <property type="match status" value="1"/>
</dbReference>
<dbReference type="GO" id="GO:0019441">
    <property type="term" value="P:L-tryptophan catabolic process to kynurenine"/>
    <property type="evidence" value="ECO:0007669"/>
    <property type="project" value="InterPro"/>
</dbReference>
<dbReference type="STRING" id="1907939.BKL49_01715"/>
<comment type="caution">
    <text evidence="1">The sequence shown here is derived from an EMBL/GenBank/DDBJ whole genome shotgun (WGS) entry which is preliminary data.</text>
</comment>
<dbReference type="PANTHER" id="PTHR31118">
    <property type="entry name" value="CYCLASE-LIKE PROTEIN 2"/>
    <property type="match status" value="1"/>
</dbReference>
<dbReference type="EMBL" id="MLHQ01000006">
    <property type="protein sequence ID" value="OOF59980.1"/>
    <property type="molecule type" value="Genomic_DNA"/>
</dbReference>
<name>A0A1V3JT83_9PAST</name>
<organism evidence="1 2">
    <name type="scientific">Rodentibacter myodis</name>
    <dbReference type="NCBI Taxonomy" id="1907939"/>
    <lineage>
        <taxon>Bacteria</taxon>
        <taxon>Pseudomonadati</taxon>
        <taxon>Pseudomonadota</taxon>
        <taxon>Gammaproteobacteria</taxon>
        <taxon>Pasteurellales</taxon>
        <taxon>Pasteurellaceae</taxon>
        <taxon>Rodentibacter</taxon>
    </lineage>
</organism>
<dbReference type="AlphaFoldDB" id="A0A1V3JT83"/>
<evidence type="ECO:0000313" key="1">
    <source>
        <dbReference type="EMBL" id="OOF59980.1"/>
    </source>
</evidence>
<keyword evidence="2" id="KW-1185">Reference proteome</keyword>
<reference evidence="1 2" key="1">
    <citation type="submission" date="2016-10" db="EMBL/GenBank/DDBJ databases">
        <title>Rodentibacter gen. nov. and new species.</title>
        <authorList>
            <person name="Christensen H."/>
        </authorList>
    </citation>
    <scope>NUCLEOTIDE SEQUENCE [LARGE SCALE GENOMIC DNA]</scope>
    <source>
        <strain evidence="1 2">Ac151</strain>
    </source>
</reference>
<dbReference type="InterPro" id="IPR037175">
    <property type="entry name" value="KFase_sf"/>
</dbReference>
<dbReference type="GO" id="GO:0004061">
    <property type="term" value="F:arylformamidase activity"/>
    <property type="evidence" value="ECO:0007669"/>
    <property type="project" value="InterPro"/>
</dbReference>
<accession>A0A1V3JT83</accession>
<dbReference type="InterPro" id="IPR007325">
    <property type="entry name" value="KFase/CYL"/>
</dbReference>
<dbReference type="SUPFAM" id="SSF102198">
    <property type="entry name" value="Putative cyclase"/>
    <property type="match status" value="1"/>
</dbReference>
<sequence length="230" mass="25910">MFMYLSHPLDPKDLVWPGEPTVKVTRCTDVVSDDAPFSSFMTELPNHCGTHMDAPRHFVKDGLSINELPIGYFCHKKAALLEIPKSDAEGITQEDLEPYADILKNVSFAFLRTGFERYRKEDPIRYQNEGPYIATSAGRYLSENFPNLKGVGIDFLALGSPSTKVPEEENPRNCHRAILGYYTGKFTTVIEDMHLSELPQNANIKQFFNAPLRIVGLDSSQVTCIVEFSE</sequence>
<gene>
    <name evidence="1" type="ORF">BKL49_01715</name>
</gene>
<dbReference type="RefSeq" id="WP_077422915.1">
    <property type="nucleotide sequence ID" value="NZ_MLHQ01000006.1"/>
</dbReference>
<dbReference type="Pfam" id="PF04199">
    <property type="entry name" value="Cyclase"/>
    <property type="match status" value="1"/>
</dbReference>
<protein>
    <submittedName>
        <fullName evidence="1">Cyclase</fullName>
    </submittedName>
</protein>
<dbReference type="PANTHER" id="PTHR31118:SF32">
    <property type="entry name" value="KYNURENINE FORMAMIDASE"/>
    <property type="match status" value="1"/>
</dbReference>